<dbReference type="RefSeq" id="WP_215607263.1">
    <property type="nucleotide sequence ID" value="NZ_JADOES010000003.1"/>
</dbReference>
<dbReference type="SUPFAM" id="SSF52540">
    <property type="entry name" value="P-loop containing nucleoside triphosphate hydrolases"/>
    <property type="match status" value="1"/>
</dbReference>
<reference evidence="1" key="2">
    <citation type="journal article" date="2021" name="Mar. Drugs">
        <title>Genome Reduction and Secondary Metabolism of the Marine Sponge-Associated Cyanobacterium Leptothoe.</title>
        <authorList>
            <person name="Konstantinou D."/>
            <person name="Popin R.V."/>
            <person name="Fewer D.P."/>
            <person name="Sivonen K."/>
            <person name="Gkelis S."/>
        </authorList>
    </citation>
    <scope>NUCLEOTIDE SEQUENCE</scope>
    <source>
        <strain evidence="1">TAU-MAC 1115</strain>
    </source>
</reference>
<reference evidence="1" key="1">
    <citation type="submission" date="2020-11" db="EMBL/GenBank/DDBJ databases">
        <authorList>
            <person name="Konstantinou D."/>
            <person name="Gkelis S."/>
            <person name="Popin R."/>
            <person name="Fewer D."/>
            <person name="Sivonen K."/>
        </authorList>
    </citation>
    <scope>NUCLEOTIDE SEQUENCE</scope>
    <source>
        <strain evidence="1">TAU-MAC 1115</strain>
    </source>
</reference>
<keyword evidence="2" id="KW-1185">Reference proteome</keyword>
<evidence type="ECO:0000313" key="1">
    <source>
        <dbReference type="EMBL" id="MBT9314191.1"/>
    </source>
</evidence>
<dbReference type="AlphaFoldDB" id="A0A947DBK6"/>
<proteinExistence type="predicted"/>
<organism evidence="1 2">
    <name type="scientific">Leptothoe spongobia TAU-MAC 1115</name>
    <dbReference type="NCBI Taxonomy" id="1967444"/>
    <lineage>
        <taxon>Bacteria</taxon>
        <taxon>Bacillati</taxon>
        <taxon>Cyanobacteriota</taxon>
        <taxon>Cyanophyceae</taxon>
        <taxon>Nodosilineales</taxon>
        <taxon>Cymatolegaceae</taxon>
        <taxon>Leptothoe</taxon>
        <taxon>Leptothoe spongobia</taxon>
    </lineage>
</organism>
<protein>
    <submittedName>
        <fullName evidence="1">Uncharacterized protein</fullName>
    </submittedName>
</protein>
<dbReference type="NCBIfam" id="NF047389">
    <property type="entry name" value="ATPase_Sll1717"/>
    <property type="match status" value="1"/>
</dbReference>
<dbReference type="InterPro" id="IPR027417">
    <property type="entry name" value="P-loop_NTPase"/>
</dbReference>
<accession>A0A947DBK6</accession>
<sequence>MRLDIRELNLGSDSAERDINLGLAEYFYPNVTYQKFLSGRKTILVGNRGTGKSAIFKYIAATETRKGNLILELSPEEYSYELLSDHLSSEEDGFWRKQSAYSVAWQYLLYTLIFKNIAQTKRGLLLGATKNIYNYVASKNLLQQTSSIITLVDYLKRIEQVKTSALAGGLRSQGLQALYSLEEIQTLLPSLKTVLKNTKVKILIDELDKGWDNSEDAKFFIAGLFQATQKLNLISPNLRVYISIRQELFDNIPQIYEDAQKIREDVEVIRWGRNELLELIGRRIVHSFPQATRLDAHKLWKSIFVAQMTSTGVETIDYIIDRTQLRPRELLQFCKLCAERIEYSLAGRRIDEAAISAAEESYSEQKTRDLASEYRFQYPYLLDVFEIFRGKRSHYDKEDLDYLLLAIVCGEYDVERAGSWILNMDYLELKQILWKIGFLKAWVPRHTNRRTTLAGAYLGHYEVPTINLENIERFRIHPACTSFLHLKAPSS</sequence>
<dbReference type="Proteomes" id="UP000717364">
    <property type="component" value="Unassembled WGS sequence"/>
</dbReference>
<gene>
    <name evidence="1" type="ORF">IXB50_01980</name>
</gene>
<name>A0A947DBK6_9CYAN</name>
<dbReference type="InterPro" id="IPR059206">
    <property type="entry name" value="Sll1717-like"/>
</dbReference>
<dbReference type="EMBL" id="JADOES010000003">
    <property type="protein sequence ID" value="MBT9314191.1"/>
    <property type="molecule type" value="Genomic_DNA"/>
</dbReference>
<evidence type="ECO:0000313" key="2">
    <source>
        <dbReference type="Proteomes" id="UP000717364"/>
    </source>
</evidence>
<comment type="caution">
    <text evidence="1">The sequence shown here is derived from an EMBL/GenBank/DDBJ whole genome shotgun (WGS) entry which is preliminary data.</text>
</comment>